<keyword evidence="8" id="KW-1185">Reference proteome</keyword>
<dbReference type="Proteomes" id="UP000282087">
    <property type="component" value="Unassembled WGS sequence"/>
</dbReference>
<reference evidence="8 9" key="1">
    <citation type="submission" date="2018-06" db="EMBL/GenBank/DDBJ databases">
        <title>Comparative genomics of downy mildews reveals potential adaptations to biotrophy.</title>
        <authorList>
            <person name="Fletcher K."/>
            <person name="Klosterman S.J."/>
            <person name="Derevnina L."/>
            <person name="Martin F."/>
            <person name="Koike S."/>
            <person name="Reyes Chin-Wo S."/>
            <person name="Mou B."/>
            <person name="Michelmore R."/>
        </authorList>
    </citation>
    <scope>NUCLEOTIDE SEQUENCE [LARGE SCALE GENOMIC DNA]</scope>
    <source>
        <strain evidence="7 9">R13</strain>
        <strain evidence="6 8">R14</strain>
    </source>
</reference>
<gene>
    <name evidence="7" type="ORF">DD237_000228</name>
    <name evidence="6" type="ORF">DD238_007018</name>
</gene>
<evidence type="ECO:0000256" key="3">
    <source>
        <dbReference type="ARBA" id="ARBA00022525"/>
    </source>
</evidence>
<organism evidence="6 8">
    <name type="scientific">Peronospora effusa</name>
    <dbReference type="NCBI Taxonomy" id="542832"/>
    <lineage>
        <taxon>Eukaryota</taxon>
        <taxon>Sar</taxon>
        <taxon>Stramenopiles</taxon>
        <taxon>Oomycota</taxon>
        <taxon>Peronosporomycetes</taxon>
        <taxon>Peronosporales</taxon>
        <taxon>Peronosporaceae</taxon>
        <taxon>Peronospora</taxon>
    </lineage>
</organism>
<dbReference type="GO" id="GO:0005576">
    <property type="term" value="C:extracellular region"/>
    <property type="evidence" value="ECO:0007669"/>
    <property type="project" value="UniProtKB-SubCell"/>
</dbReference>
<dbReference type="InterPro" id="IPR031825">
    <property type="entry name" value="RXLR"/>
</dbReference>
<comment type="caution">
    <text evidence="6">The sequence shown here is derived from an EMBL/GenBank/DDBJ whole genome shotgun (WGS) entry which is preliminary data.</text>
</comment>
<comment type="function">
    <text evidence="4">Effector that suppresses plant defense responses during pathogen infection.</text>
</comment>
<evidence type="ECO:0000256" key="2">
    <source>
        <dbReference type="ARBA" id="ARBA00010400"/>
    </source>
</evidence>
<comment type="similarity">
    <text evidence="2 4">Belongs to the RxLR effector family.</text>
</comment>
<dbReference type="VEuPathDB" id="FungiDB:DD237_000228"/>
<sequence length="125" mass="14200">MTSLRFTCILVVVFAAILYASGVTVSAMENLDTSFIETTAPIDVDLDSDAQRRLRGAMKQDPTDEERGPSHAAGLEKMFNNRNNSWMTRFVEIMKKIKSSIDKQWIKWKFFIKGMKKSRTAGGKF</sequence>
<dbReference type="OrthoDB" id="100036at2759"/>
<evidence type="ECO:0000313" key="8">
    <source>
        <dbReference type="Proteomes" id="UP000282087"/>
    </source>
</evidence>
<protein>
    <recommendedName>
        <fullName evidence="4">RxLR effector protein</fullName>
    </recommendedName>
</protein>
<evidence type="ECO:0000313" key="9">
    <source>
        <dbReference type="Proteomes" id="UP000286097"/>
    </source>
</evidence>
<feature type="region of interest" description="Disordered" evidence="5">
    <location>
        <begin position="53"/>
        <end position="75"/>
    </location>
</feature>
<dbReference type="EMBL" id="QLLG01000378">
    <property type="protein sequence ID" value="RMX63662.1"/>
    <property type="molecule type" value="Genomic_DNA"/>
</dbReference>
<keyword evidence="3 4" id="KW-0964">Secreted</keyword>
<evidence type="ECO:0000313" key="7">
    <source>
        <dbReference type="EMBL" id="RQM14056.1"/>
    </source>
</evidence>
<proteinExistence type="inferred from homology"/>
<evidence type="ECO:0000256" key="1">
    <source>
        <dbReference type="ARBA" id="ARBA00004613"/>
    </source>
</evidence>
<dbReference type="Proteomes" id="UP000286097">
    <property type="component" value="Unassembled WGS sequence"/>
</dbReference>
<keyword evidence="4" id="KW-0732">Signal</keyword>
<dbReference type="EMBL" id="QKXF01000221">
    <property type="protein sequence ID" value="RQM14056.1"/>
    <property type="molecule type" value="Genomic_DNA"/>
</dbReference>
<feature type="signal peptide" evidence="4">
    <location>
        <begin position="1"/>
        <end position="22"/>
    </location>
</feature>
<comment type="domain">
    <text evidence="4">The RxLR-dEER motif acts to carry the protein into the host cell cytoplasm through binding to cell surface phosphatidylinositol-3-phosphate.</text>
</comment>
<feature type="chain" id="PRO_5034123300" description="RxLR effector protein" evidence="4">
    <location>
        <begin position="23"/>
        <end position="125"/>
    </location>
</feature>
<dbReference type="AlphaFoldDB" id="A0A3M6VBK6"/>
<evidence type="ECO:0000256" key="4">
    <source>
        <dbReference type="RuleBase" id="RU367124"/>
    </source>
</evidence>
<dbReference type="Pfam" id="PF16810">
    <property type="entry name" value="RXLR"/>
    <property type="match status" value="1"/>
</dbReference>
<evidence type="ECO:0000313" key="6">
    <source>
        <dbReference type="EMBL" id="RMX63662.1"/>
    </source>
</evidence>
<accession>A0A3M6VBK6</accession>
<comment type="subcellular location">
    <subcellularLocation>
        <location evidence="1 4">Secreted</location>
    </subcellularLocation>
</comment>
<name>A0A3M6VBK6_9STRA</name>
<evidence type="ECO:0000256" key="5">
    <source>
        <dbReference type="SAM" id="MobiDB-lite"/>
    </source>
</evidence>